<evidence type="ECO:0000313" key="4">
    <source>
        <dbReference type="Proteomes" id="UP001521209"/>
    </source>
</evidence>
<reference evidence="3 4" key="1">
    <citation type="submission" date="2022-01" db="EMBL/GenBank/DDBJ databases">
        <authorList>
            <person name="Won M."/>
            <person name="Kim S.-J."/>
            <person name="Kwon S.-W."/>
        </authorList>
    </citation>
    <scope>NUCLEOTIDE SEQUENCE [LARGE SCALE GENOMIC DNA]</scope>
    <source>
        <strain evidence="3 4">KCTC 23505</strain>
    </source>
</reference>
<dbReference type="InterPro" id="IPR025433">
    <property type="entry name" value="DUF4168"/>
</dbReference>
<comment type="caution">
    <text evidence="3">The sequence shown here is derived from an EMBL/GenBank/DDBJ whole genome shotgun (WGS) entry which is preliminary data.</text>
</comment>
<evidence type="ECO:0000259" key="2">
    <source>
        <dbReference type="Pfam" id="PF13767"/>
    </source>
</evidence>
<feature type="signal peptide" evidence="1">
    <location>
        <begin position="1"/>
        <end position="24"/>
    </location>
</feature>
<name>A0ABS9DVW2_9PROT</name>
<keyword evidence="1" id="KW-0732">Signal</keyword>
<feature type="chain" id="PRO_5046033816" evidence="1">
    <location>
        <begin position="25"/>
        <end position="138"/>
    </location>
</feature>
<dbReference type="Pfam" id="PF13767">
    <property type="entry name" value="DUF4168"/>
    <property type="match status" value="1"/>
</dbReference>
<evidence type="ECO:0000256" key="1">
    <source>
        <dbReference type="SAM" id="SignalP"/>
    </source>
</evidence>
<organism evidence="3 4">
    <name type="scientific">Acidiphilium iwatense</name>
    <dbReference type="NCBI Taxonomy" id="768198"/>
    <lineage>
        <taxon>Bacteria</taxon>
        <taxon>Pseudomonadati</taxon>
        <taxon>Pseudomonadota</taxon>
        <taxon>Alphaproteobacteria</taxon>
        <taxon>Acetobacterales</taxon>
        <taxon>Acidocellaceae</taxon>
        <taxon>Acidiphilium</taxon>
    </lineage>
</organism>
<dbReference type="Proteomes" id="UP001521209">
    <property type="component" value="Unassembled WGS sequence"/>
</dbReference>
<protein>
    <submittedName>
        <fullName evidence="3">DUF4168 domain-containing protein</fullName>
    </submittedName>
</protein>
<feature type="domain" description="DUF4168" evidence="2">
    <location>
        <begin position="52"/>
        <end position="127"/>
    </location>
</feature>
<proteinExistence type="predicted"/>
<accession>A0ABS9DVW2</accession>
<sequence>MAHRTRTLPFAALAAGLIATPMLAGTALAQMTAPAAPQPRQSTGMMPAHPLSHATIAKAGHALRKVVAINKMYGDKLAKTTDPAAKQRLVATAKQKAMGAITRQGLTVGQYDQVLASAEQNPAMRQQLLSAAGISAKN</sequence>
<dbReference type="RefSeq" id="WP_235702835.1">
    <property type="nucleotide sequence ID" value="NZ_JAKGBZ010000003.1"/>
</dbReference>
<keyword evidence="4" id="KW-1185">Reference proteome</keyword>
<dbReference type="EMBL" id="JAKGBZ010000003">
    <property type="protein sequence ID" value="MCF3945597.1"/>
    <property type="molecule type" value="Genomic_DNA"/>
</dbReference>
<evidence type="ECO:0000313" key="3">
    <source>
        <dbReference type="EMBL" id="MCF3945597.1"/>
    </source>
</evidence>
<gene>
    <name evidence="3" type="ORF">L2A60_02715</name>
</gene>